<dbReference type="RefSeq" id="WP_167686113.1">
    <property type="nucleotide sequence ID" value="NZ_QHLQ01000074.1"/>
</dbReference>
<evidence type="ECO:0000313" key="2">
    <source>
        <dbReference type="Proteomes" id="UP001429564"/>
    </source>
</evidence>
<comment type="caution">
    <text evidence="1">The sequence shown here is derived from an EMBL/GenBank/DDBJ whole genome shotgun (WGS) entry which is preliminary data.</text>
</comment>
<organism evidence="1 2">
    <name type="scientific">Parasedimentitalea denitrificans</name>
    <dbReference type="NCBI Taxonomy" id="2211118"/>
    <lineage>
        <taxon>Bacteria</taxon>
        <taxon>Pseudomonadati</taxon>
        <taxon>Pseudomonadota</taxon>
        <taxon>Alphaproteobacteria</taxon>
        <taxon>Rhodobacterales</taxon>
        <taxon>Paracoccaceae</taxon>
        <taxon>Parasedimentitalea</taxon>
    </lineage>
</organism>
<gene>
    <name evidence="1" type="ORF">DL239_21535</name>
</gene>
<evidence type="ECO:0000313" key="1">
    <source>
        <dbReference type="EMBL" id="NIZ63539.1"/>
    </source>
</evidence>
<name>A0ABX0WD22_9RHOB</name>
<sequence length="79" mass="8232">MGVPFVHNPNAGLQYLVNSGNHRVGNPFGGGAVWVENIAVVPEDWAGFYVTSLVDKTGPLSVAIGDVGNETRIATVQPG</sequence>
<dbReference type="EMBL" id="QHLQ01000074">
    <property type="protein sequence ID" value="NIZ63539.1"/>
    <property type="molecule type" value="Genomic_DNA"/>
</dbReference>
<protein>
    <submittedName>
        <fullName evidence="1">Uncharacterized protein</fullName>
    </submittedName>
</protein>
<accession>A0ABX0WD22</accession>
<dbReference type="Proteomes" id="UP001429564">
    <property type="component" value="Unassembled WGS sequence"/>
</dbReference>
<proteinExistence type="predicted"/>
<keyword evidence="2" id="KW-1185">Reference proteome</keyword>
<reference evidence="1 2" key="1">
    <citation type="submission" date="2018-05" db="EMBL/GenBank/DDBJ databases">
        <authorList>
            <person name="Zhang Y.-J."/>
        </authorList>
    </citation>
    <scope>NUCLEOTIDE SEQUENCE [LARGE SCALE GENOMIC DNA]</scope>
    <source>
        <strain evidence="1 2">CY04</strain>
    </source>
</reference>
<feature type="non-terminal residue" evidence="1">
    <location>
        <position position="79"/>
    </location>
</feature>